<dbReference type="OrthoDB" id="30125at2759"/>
<dbReference type="RefSeq" id="XP_004184028.1">
    <property type="nucleotide sequence ID" value="XM_004183980.1"/>
</dbReference>
<reference evidence="2 3" key="1">
    <citation type="submission" date="2012-10" db="EMBL/GenBank/DDBJ databases">
        <authorList>
            <person name="Zafar N."/>
            <person name="Inman J."/>
            <person name="Hall N."/>
            <person name="Lorenzi H."/>
            <person name="Caler E."/>
        </authorList>
    </citation>
    <scope>NUCLEOTIDE SEQUENCE [LARGE SCALE GENOMIC DNA]</scope>
    <source>
        <strain evidence="2 3">IP1</strain>
    </source>
</reference>
<evidence type="ECO:0000256" key="1">
    <source>
        <dbReference type="SAM" id="Phobius"/>
    </source>
</evidence>
<dbReference type="Proteomes" id="UP000014680">
    <property type="component" value="Unassembled WGS sequence"/>
</dbReference>
<feature type="transmembrane region" description="Helical" evidence="1">
    <location>
        <begin position="102"/>
        <end position="126"/>
    </location>
</feature>
<keyword evidence="3" id="KW-1185">Reference proteome</keyword>
<dbReference type="EMBL" id="KB207112">
    <property type="protein sequence ID" value="ELP84682.1"/>
    <property type="molecule type" value="Genomic_DNA"/>
</dbReference>
<dbReference type="GeneID" id="14883613"/>
<keyword evidence="1" id="KW-0472">Membrane</keyword>
<dbReference type="AlphaFoldDB" id="A0A0A1TW03"/>
<keyword evidence="1" id="KW-1133">Transmembrane helix</keyword>
<gene>
    <name evidence="2" type="ORF">EIN_173570</name>
</gene>
<dbReference type="OMA" id="DINEFPK"/>
<proteinExistence type="predicted"/>
<protein>
    <submittedName>
        <fullName evidence="2">Uncharacterized protein</fullName>
    </submittedName>
</protein>
<keyword evidence="1" id="KW-0812">Transmembrane</keyword>
<dbReference type="VEuPathDB" id="AmoebaDB:EIN_173570"/>
<sequence>MDTSTSSRSTNRYVYSNATQSVRMTMSKSKQTFATINTRTTGVSRRSKLSSGRIDPIQTDEDFEDINEFPKNRIIFLVSVIFPFVGYYGLFALTTNNRRERLWAIAMVAYAILMTLIFAAFIAIFVSLY</sequence>
<name>A0A0A1TW03_ENTIV</name>
<dbReference type="KEGG" id="eiv:EIN_173570"/>
<organism evidence="2 3">
    <name type="scientific">Entamoeba invadens IP1</name>
    <dbReference type="NCBI Taxonomy" id="370355"/>
    <lineage>
        <taxon>Eukaryota</taxon>
        <taxon>Amoebozoa</taxon>
        <taxon>Evosea</taxon>
        <taxon>Archamoebae</taxon>
        <taxon>Mastigamoebida</taxon>
        <taxon>Entamoebidae</taxon>
        <taxon>Entamoeba</taxon>
    </lineage>
</organism>
<accession>A0A0A1TW03</accession>
<evidence type="ECO:0000313" key="2">
    <source>
        <dbReference type="EMBL" id="ELP84682.1"/>
    </source>
</evidence>
<feature type="transmembrane region" description="Helical" evidence="1">
    <location>
        <begin position="74"/>
        <end position="95"/>
    </location>
</feature>
<evidence type="ECO:0000313" key="3">
    <source>
        <dbReference type="Proteomes" id="UP000014680"/>
    </source>
</evidence>